<comment type="catalytic activity">
    <reaction evidence="9">
        <text>O-phospho-L-threonine + H(+) = (R)-1-aminopropan-2-yl phosphate + CO2</text>
        <dbReference type="Rhea" id="RHEA:11492"/>
        <dbReference type="ChEBI" id="CHEBI:15378"/>
        <dbReference type="ChEBI" id="CHEBI:16526"/>
        <dbReference type="ChEBI" id="CHEBI:58563"/>
        <dbReference type="ChEBI" id="CHEBI:58675"/>
        <dbReference type="EC" id="4.1.1.81"/>
    </reaction>
</comment>
<dbReference type="InterPro" id="IPR005860">
    <property type="entry name" value="CobD"/>
</dbReference>
<comment type="pathway">
    <text evidence="3">Cofactor biosynthesis; adenosylcobalamin biosynthesis.</text>
</comment>
<dbReference type="GO" id="GO:0009236">
    <property type="term" value="P:cobalamin biosynthetic process"/>
    <property type="evidence" value="ECO:0007669"/>
    <property type="project" value="UniProtKB-UniPathway"/>
</dbReference>
<dbReference type="GO" id="GO:0030170">
    <property type="term" value="F:pyridoxal phosphate binding"/>
    <property type="evidence" value="ECO:0007669"/>
    <property type="project" value="InterPro"/>
</dbReference>
<dbReference type="InterPro" id="IPR004839">
    <property type="entry name" value="Aminotransferase_I/II_large"/>
</dbReference>
<dbReference type="InterPro" id="IPR015422">
    <property type="entry name" value="PyrdxlP-dep_Trfase_small"/>
</dbReference>
<dbReference type="PANTHER" id="PTHR42885:SF1">
    <property type="entry name" value="THREONINE-PHOSPHATE DECARBOXYLASE"/>
    <property type="match status" value="1"/>
</dbReference>
<dbReference type="NCBIfam" id="TIGR01140">
    <property type="entry name" value="L_thr_O3P_dcar"/>
    <property type="match status" value="1"/>
</dbReference>
<evidence type="ECO:0000313" key="11">
    <source>
        <dbReference type="EMBL" id="RCH43089.1"/>
    </source>
</evidence>
<dbReference type="Pfam" id="PF00155">
    <property type="entry name" value="Aminotran_1_2"/>
    <property type="match status" value="1"/>
</dbReference>
<reference evidence="11 12" key="1">
    <citation type="submission" date="2018-02" db="EMBL/GenBank/DDBJ databases">
        <title>Complete genome sequencing of Faecalibacterium prausnitzii strains isolated from the human gut.</title>
        <authorList>
            <person name="Fitzgerald B.C."/>
            <person name="Shkoporov A.N."/>
            <person name="Ross P.R."/>
            <person name="Hill C."/>
        </authorList>
    </citation>
    <scope>NUCLEOTIDE SEQUENCE [LARGE SCALE GENOMIC DNA]</scope>
    <source>
        <strain evidence="11 12">APC942/31-1</strain>
    </source>
</reference>
<dbReference type="InterPro" id="IPR015421">
    <property type="entry name" value="PyrdxlP-dep_Trfase_major"/>
</dbReference>
<evidence type="ECO:0000256" key="3">
    <source>
        <dbReference type="ARBA" id="ARBA00004953"/>
    </source>
</evidence>
<evidence type="ECO:0000256" key="8">
    <source>
        <dbReference type="ARBA" id="ARBA00029996"/>
    </source>
</evidence>
<evidence type="ECO:0000256" key="5">
    <source>
        <dbReference type="ARBA" id="ARBA00022573"/>
    </source>
</evidence>
<dbReference type="CDD" id="cd00609">
    <property type="entry name" value="AAT_like"/>
    <property type="match status" value="1"/>
</dbReference>
<dbReference type="Gene3D" id="3.40.640.10">
    <property type="entry name" value="Type I PLP-dependent aspartate aminotransferase-like (Major domain)"/>
    <property type="match status" value="1"/>
</dbReference>
<dbReference type="GO" id="GO:0048472">
    <property type="term" value="F:threonine-phosphate decarboxylase activity"/>
    <property type="evidence" value="ECO:0007669"/>
    <property type="project" value="UniProtKB-EC"/>
</dbReference>
<evidence type="ECO:0000256" key="6">
    <source>
        <dbReference type="ARBA" id="ARBA00022898"/>
    </source>
</evidence>
<gene>
    <name evidence="11" type="ORF">C4886_11590</name>
</gene>
<dbReference type="Gene3D" id="3.90.1150.10">
    <property type="entry name" value="Aspartate Aminotransferase, domain 1"/>
    <property type="match status" value="1"/>
</dbReference>
<keyword evidence="7" id="KW-0456">Lyase</keyword>
<dbReference type="AlphaFoldDB" id="A0A367FZI1"/>
<accession>A0A367FZI1</accession>
<name>A0A367FZI1_9FIRM</name>
<keyword evidence="6" id="KW-0663">Pyridoxal phosphate</keyword>
<evidence type="ECO:0000259" key="10">
    <source>
        <dbReference type="Pfam" id="PF00155"/>
    </source>
</evidence>
<dbReference type="RefSeq" id="WP_022426795.1">
    <property type="nucleotide sequence ID" value="NZ_PSQG01000016.1"/>
</dbReference>
<feature type="domain" description="Aminotransferase class I/classII large" evidence="10">
    <location>
        <begin position="14"/>
        <end position="339"/>
    </location>
</feature>
<keyword evidence="5" id="KW-0169">Cobalamin biosynthesis</keyword>
<evidence type="ECO:0000313" key="12">
    <source>
        <dbReference type="Proteomes" id="UP000253208"/>
    </source>
</evidence>
<evidence type="ECO:0000256" key="2">
    <source>
        <dbReference type="ARBA" id="ARBA00003444"/>
    </source>
</evidence>
<proteinExistence type="predicted"/>
<dbReference type="PANTHER" id="PTHR42885">
    <property type="entry name" value="HISTIDINOL-PHOSPHATE AMINOTRANSFERASE-RELATED"/>
    <property type="match status" value="1"/>
</dbReference>
<evidence type="ECO:0000256" key="9">
    <source>
        <dbReference type="ARBA" id="ARBA00048531"/>
    </source>
</evidence>
<organism evidence="11 12">
    <name type="scientific">Blautia obeum</name>
    <dbReference type="NCBI Taxonomy" id="40520"/>
    <lineage>
        <taxon>Bacteria</taxon>
        <taxon>Bacillati</taxon>
        <taxon>Bacillota</taxon>
        <taxon>Clostridia</taxon>
        <taxon>Lachnospirales</taxon>
        <taxon>Lachnospiraceae</taxon>
        <taxon>Blautia</taxon>
    </lineage>
</organism>
<dbReference type="UniPathway" id="UPA00148"/>
<sequence>MTKHIHGGDVYKHKDCLDFSANLNPLGTPESVKQAIIHSLDHIAQYPQVGCGVLRERIAESEGVKAEEVICGNGAAEVIFTLCHAVKPKRALIPAPTFAEYGQALASTGCELEYYMLTENDGFVLSEAYLDILHKGLDMAFLCNPNNPTGMLIPHRLLKRILEKCRKLDILLVVDECFLDFVKEPEEYSLKRSLSGFNNLFILKAFTKRYAMAGVRLGYGLCSDRKLLERMELCVQPWNVSTMAQAAGLQALTETEYVEEGRQLVFREAQWLKDELARIGYKVFPSEANYIFFKGPEELFDFCLRKRILIRDCSNYPGLTKGYYRIAVKRHEENVKLIEVLEGGILWQKQ</sequence>
<evidence type="ECO:0000256" key="4">
    <source>
        <dbReference type="ARBA" id="ARBA00012285"/>
    </source>
</evidence>
<comment type="function">
    <text evidence="2">Decarboxylates L-threonine-O-3-phosphate to yield (R)-1-amino-2-propanol O-2-phosphate, the precursor for the linkage between the nucleotide loop and the corrin ring in cobalamin.</text>
</comment>
<dbReference type="SUPFAM" id="SSF53383">
    <property type="entry name" value="PLP-dependent transferases"/>
    <property type="match status" value="1"/>
</dbReference>
<dbReference type="EC" id="4.1.1.81" evidence="4"/>
<evidence type="ECO:0000256" key="1">
    <source>
        <dbReference type="ARBA" id="ARBA00001933"/>
    </source>
</evidence>
<comment type="cofactor">
    <cofactor evidence="1">
        <name>pyridoxal 5'-phosphate</name>
        <dbReference type="ChEBI" id="CHEBI:597326"/>
    </cofactor>
</comment>
<dbReference type="EMBL" id="PSQG01000016">
    <property type="protein sequence ID" value="RCH43089.1"/>
    <property type="molecule type" value="Genomic_DNA"/>
</dbReference>
<dbReference type="InterPro" id="IPR015424">
    <property type="entry name" value="PyrdxlP-dep_Trfase"/>
</dbReference>
<dbReference type="Proteomes" id="UP000253208">
    <property type="component" value="Unassembled WGS sequence"/>
</dbReference>
<evidence type="ECO:0000256" key="7">
    <source>
        <dbReference type="ARBA" id="ARBA00023239"/>
    </source>
</evidence>
<comment type="caution">
    <text evidence="11">The sequence shown here is derived from an EMBL/GenBank/DDBJ whole genome shotgun (WGS) entry which is preliminary data.</text>
</comment>
<protein>
    <recommendedName>
        <fullName evidence="4">threonine-phosphate decarboxylase</fullName>
        <ecNumber evidence="4">4.1.1.81</ecNumber>
    </recommendedName>
    <alternativeName>
        <fullName evidence="8">L-threonine-O-3-phosphate decarboxylase</fullName>
    </alternativeName>
</protein>